<comment type="caution">
    <text evidence="1">The sequence shown here is derived from an EMBL/GenBank/DDBJ whole genome shotgun (WGS) entry which is preliminary data.</text>
</comment>
<dbReference type="EMBL" id="JAAKZI010000001">
    <property type="protein sequence ID" value="NGN82003.1"/>
    <property type="molecule type" value="Genomic_DNA"/>
</dbReference>
<evidence type="ECO:0000313" key="1">
    <source>
        <dbReference type="EMBL" id="NGN82003.1"/>
    </source>
</evidence>
<sequence length="371" mass="41138">MSRNGWVARTPLSGQGYDPAISAIAGLTPAEGPPPAPDRAGMAAGELVLLAQTLFVDPDSGQIQRQREAVEKVLSWLETFPGQDWQDRWLLSVSDAGWSSWGPVGSSAAQRLPLTTGLGVLLALRVVRPSYNWLFSSRLLGVYDAYRRHNQSETFTRIAVHLSERGGSTEYSATTLNLLACMAMVTGKDLLDLDIKDIADYAEARKSSGRNNGALALAYQVLHAQGAMPDCPPTLVQYHHVGQRTPTELVDRFPIVDRAFRDMLVHYLTERCAMLDYASLINQSQMLAGLFWMDLEEHHPGICSLSLPGPIAAEWKQRLRTLPNGQPRLNYHAILLAVRSFYLDIHQWSLEDPARWAQWAAPCPISQSDTH</sequence>
<reference evidence="1 2" key="1">
    <citation type="submission" date="2020-02" db="EMBL/GenBank/DDBJ databases">
        <title>Genome sequence of the type strain DSM 27180 of Arthrobacter silviterrae.</title>
        <authorList>
            <person name="Gao J."/>
            <person name="Sun J."/>
        </authorList>
    </citation>
    <scope>NUCLEOTIDE SEQUENCE [LARGE SCALE GENOMIC DNA]</scope>
    <source>
        <strain evidence="1 2">DSM 27180</strain>
    </source>
</reference>
<organism evidence="1 2">
    <name type="scientific">Arthrobacter silviterrae</name>
    <dbReference type="NCBI Taxonomy" id="2026658"/>
    <lineage>
        <taxon>Bacteria</taxon>
        <taxon>Bacillati</taxon>
        <taxon>Actinomycetota</taxon>
        <taxon>Actinomycetes</taxon>
        <taxon>Micrococcales</taxon>
        <taxon>Micrococcaceae</taxon>
        <taxon>Arthrobacter</taxon>
    </lineage>
</organism>
<name>A0ABX0D540_9MICC</name>
<proteinExistence type="predicted"/>
<gene>
    <name evidence="1" type="ORF">G6N77_00795</name>
</gene>
<dbReference type="Proteomes" id="UP000479226">
    <property type="component" value="Unassembled WGS sequence"/>
</dbReference>
<accession>A0ABX0D540</accession>
<keyword evidence="2" id="KW-1185">Reference proteome</keyword>
<dbReference type="RefSeq" id="WP_165180088.1">
    <property type="nucleotide sequence ID" value="NZ_JAAKZI010000001.1"/>
</dbReference>
<evidence type="ECO:0000313" key="2">
    <source>
        <dbReference type="Proteomes" id="UP000479226"/>
    </source>
</evidence>
<protein>
    <submittedName>
        <fullName evidence="1">Uncharacterized protein</fullName>
    </submittedName>
</protein>